<name>A0A9W7ZP01_9FUNG</name>
<evidence type="ECO:0000256" key="2">
    <source>
        <dbReference type="ARBA" id="ARBA00009796"/>
    </source>
</evidence>
<dbReference type="EMBL" id="JANBPU010000258">
    <property type="protein sequence ID" value="KAJ1913504.1"/>
    <property type="molecule type" value="Genomic_DNA"/>
</dbReference>
<dbReference type="GO" id="GO:0045454">
    <property type="term" value="P:cell redox homeostasis"/>
    <property type="evidence" value="ECO:0007669"/>
    <property type="project" value="TreeGrafter"/>
</dbReference>
<evidence type="ECO:0000256" key="5">
    <source>
        <dbReference type="ARBA" id="ARBA00023157"/>
    </source>
</evidence>
<dbReference type="Pfam" id="PF10417">
    <property type="entry name" value="1-cysPrx_C"/>
    <property type="match status" value="1"/>
</dbReference>
<dbReference type="InterPro" id="IPR019479">
    <property type="entry name" value="Peroxiredoxin_C"/>
</dbReference>
<comment type="subcellular location">
    <subcellularLocation>
        <location evidence="1">Cytoplasm</location>
    </subcellularLocation>
</comment>
<proteinExistence type="inferred from homology"/>
<dbReference type="OrthoDB" id="185659at2759"/>
<dbReference type="SUPFAM" id="SSF52833">
    <property type="entry name" value="Thioredoxin-like"/>
    <property type="match status" value="1"/>
</dbReference>
<dbReference type="GO" id="GO:0008379">
    <property type="term" value="F:thioredoxin peroxidase activity"/>
    <property type="evidence" value="ECO:0007669"/>
    <property type="project" value="TreeGrafter"/>
</dbReference>
<evidence type="ECO:0000256" key="1">
    <source>
        <dbReference type="ARBA" id="ARBA00004496"/>
    </source>
</evidence>
<evidence type="ECO:0000313" key="10">
    <source>
        <dbReference type="Proteomes" id="UP001150538"/>
    </source>
</evidence>
<dbReference type="GO" id="GO:0033554">
    <property type="term" value="P:cellular response to stress"/>
    <property type="evidence" value="ECO:0007669"/>
    <property type="project" value="TreeGrafter"/>
</dbReference>
<dbReference type="InterPro" id="IPR050217">
    <property type="entry name" value="Peroxiredoxin"/>
</dbReference>
<dbReference type="InterPro" id="IPR013766">
    <property type="entry name" value="Thioredoxin_domain"/>
</dbReference>
<dbReference type="PANTHER" id="PTHR10681">
    <property type="entry name" value="THIOREDOXIN PEROXIDASE"/>
    <property type="match status" value="1"/>
</dbReference>
<evidence type="ECO:0000256" key="4">
    <source>
        <dbReference type="ARBA" id="ARBA00023002"/>
    </source>
</evidence>
<evidence type="ECO:0000259" key="8">
    <source>
        <dbReference type="PROSITE" id="PS51352"/>
    </source>
</evidence>
<reference evidence="9" key="1">
    <citation type="submission" date="2022-07" db="EMBL/GenBank/DDBJ databases">
        <title>Phylogenomic reconstructions and comparative analyses of Kickxellomycotina fungi.</title>
        <authorList>
            <person name="Reynolds N.K."/>
            <person name="Stajich J.E."/>
            <person name="Barry K."/>
            <person name="Grigoriev I.V."/>
            <person name="Crous P."/>
            <person name="Smith M.E."/>
        </authorList>
    </citation>
    <scope>NUCLEOTIDE SEQUENCE</scope>
    <source>
        <strain evidence="9">NBRC 100468</strain>
    </source>
</reference>
<comment type="similarity">
    <text evidence="2">Belongs to the peroxiredoxin family. AhpC/Prx1 subfamily.</text>
</comment>
<keyword evidence="5" id="KW-1015">Disulfide bond</keyword>
<dbReference type="GO" id="GO:0005829">
    <property type="term" value="C:cytosol"/>
    <property type="evidence" value="ECO:0007669"/>
    <property type="project" value="TreeGrafter"/>
</dbReference>
<sequence>MAPNKRPLEDTASPGRAKRHAIPSLKTDAASPKACENGSSSDTTAPVAEKCEFIGRPGRIVPDDIRLPMLLENGEFSTKLTKELRGKYWILVFYPADFTFVCPTELLALSDRIDEFNELSCTVLGCSVDSEYAHHAWTQQPRNQGGISGIKIPLVSDRTHTISRLFSVLDEETGMAFRSLFIIDPQMKIRVANINDNPLGRSVDEILRLLKAVQFSDKHGEVCPANWRPGDATIVPEVSKSKQYFSQNA</sequence>
<feature type="domain" description="Thioredoxin" evidence="8">
    <location>
        <begin position="55"/>
        <end position="215"/>
    </location>
</feature>
<keyword evidence="10" id="KW-1185">Reference proteome</keyword>
<dbReference type="AlphaFoldDB" id="A0A9W7ZP01"/>
<evidence type="ECO:0000256" key="6">
    <source>
        <dbReference type="ARBA" id="ARBA00023284"/>
    </source>
</evidence>
<evidence type="ECO:0000313" key="9">
    <source>
        <dbReference type="EMBL" id="KAJ1913504.1"/>
    </source>
</evidence>
<evidence type="ECO:0000256" key="3">
    <source>
        <dbReference type="ARBA" id="ARBA00022490"/>
    </source>
</evidence>
<gene>
    <name evidence="9" type="primary">PRDX1</name>
    <name evidence="9" type="ORF">H4219_005183</name>
</gene>
<keyword evidence="6" id="KW-0676">Redox-active center</keyword>
<dbReference type="PANTHER" id="PTHR10681:SF128">
    <property type="entry name" value="THIOREDOXIN-DEPENDENT PEROXIDE REDUCTASE, MITOCHONDRIAL"/>
    <property type="match status" value="1"/>
</dbReference>
<dbReference type="InterPro" id="IPR036249">
    <property type="entry name" value="Thioredoxin-like_sf"/>
</dbReference>
<keyword evidence="3" id="KW-0963">Cytoplasm</keyword>
<dbReference type="PROSITE" id="PS51352">
    <property type="entry name" value="THIOREDOXIN_2"/>
    <property type="match status" value="1"/>
</dbReference>
<dbReference type="InterPro" id="IPR000866">
    <property type="entry name" value="AhpC/TSA"/>
</dbReference>
<dbReference type="Pfam" id="PF00578">
    <property type="entry name" value="AhpC-TSA"/>
    <property type="match status" value="1"/>
</dbReference>
<organism evidence="9 10">
    <name type="scientific">Mycoemilia scoparia</name>
    <dbReference type="NCBI Taxonomy" id="417184"/>
    <lineage>
        <taxon>Eukaryota</taxon>
        <taxon>Fungi</taxon>
        <taxon>Fungi incertae sedis</taxon>
        <taxon>Zoopagomycota</taxon>
        <taxon>Kickxellomycotina</taxon>
        <taxon>Kickxellomycetes</taxon>
        <taxon>Kickxellales</taxon>
        <taxon>Kickxellaceae</taxon>
        <taxon>Mycoemilia</taxon>
    </lineage>
</organism>
<feature type="region of interest" description="Disordered" evidence="7">
    <location>
        <begin position="1"/>
        <end position="44"/>
    </location>
</feature>
<dbReference type="Gene3D" id="3.40.30.10">
    <property type="entry name" value="Glutaredoxin"/>
    <property type="match status" value="1"/>
</dbReference>
<accession>A0A9W7ZP01</accession>
<dbReference type="GO" id="GO:0042744">
    <property type="term" value="P:hydrogen peroxide catabolic process"/>
    <property type="evidence" value="ECO:0007669"/>
    <property type="project" value="TreeGrafter"/>
</dbReference>
<evidence type="ECO:0000256" key="7">
    <source>
        <dbReference type="SAM" id="MobiDB-lite"/>
    </source>
</evidence>
<keyword evidence="4 9" id="KW-0560">Oxidoreductase</keyword>
<comment type="caution">
    <text evidence="9">The sequence shown here is derived from an EMBL/GenBank/DDBJ whole genome shotgun (WGS) entry which is preliminary data.</text>
</comment>
<protein>
    <submittedName>
        <fullName evidence="9">Peroxiredoxin-1</fullName>
        <ecNumber evidence="9">1.11.1.24</ecNumber>
    </submittedName>
</protein>
<keyword evidence="9" id="KW-0575">Peroxidase</keyword>
<dbReference type="FunFam" id="3.40.30.10:FF:000002">
    <property type="entry name" value="Alkyl hydroperoxide reductase C"/>
    <property type="match status" value="1"/>
</dbReference>
<dbReference type="CDD" id="cd03015">
    <property type="entry name" value="PRX_Typ2cys"/>
    <property type="match status" value="1"/>
</dbReference>
<dbReference type="GO" id="GO:0006979">
    <property type="term" value="P:response to oxidative stress"/>
    <property type="evidence" value="ECO:0007669"/>
    <property type="project" value="TreeGrafter"/>
</dbReference>
<dbReference type="Proteomes" id="UP001150538">
    <property type="component" value="Unassembled WGS sequence"/>
</dbReference>
<dbReference type="EC" id="1.11.1.24" evidence="9"/>